<reference evidence="2 5" key="2">
    <citation type="submission" date="2020-04" db="EMBL/GenBank/DDBJ databases">
        <title>Molecular characterization of pseudomonads from Agaricus bisporus reveal novel blotch 2 pathogens in Western Europe.</title>
        <authorList>
            <person name="Taparia T."/>
            <person name="Krijger M."/>
            <person name="Haynes E."/>
            <person name="Elpinstone J.G."/>
            <person name="Noble R."/>
            <person name="Van Der Wolf J."/>
        </authorList>
    </citation>
    <scope>NUCLEOTIDE SEQUENCE [LARGE SCALE GENOMIC DNA]</scope>
    <source>
        <strain evidence="2 5">P7765</strain>
    </source>
</reference>
<dbReference type="RefSeq" id="WP_046785993.1">
    <property type="nucleotide sequence ID" value="NZ_JABTYF010000007.1"/>
</dbReference>
<sequence length="64" mass="6847">MGKLQFLDRQSGRRGFLRNGVLLGVGVAVFGIVPGAGRKPAEKGGFVVINGWVLPSEYFKDGRA</sequence>
<gene>
    <name evidence="2" type="ORF">HX798_17150</name>
    <name evidence="3" type="ORF">NCTC7914_03587</name>
</gene>
<dbReference type="EMBL" id="JACARV010000049">
    <property type="protein sequence ID" value="NWC82003.1"/>
    <property type="molecule type" value="Genomic_DNA"/>
</dbReference>
<dbReference type="EMBL" id="UGUY01000001">
    <property type="protein sequence ID" value="SUD69443.1"/>
    <property type="molecule type" value="Genomic_DNA"/>
</dbReference>
<name>A0A379KN47_PSEPU</name>
<evidence type="ECO:0000313" key="2">
    <source>
        <dbReference type="EMBL" id="NWC82003.1"/>
    </source>
</evidence>
<dbReference type="Proteomes" id="UP000254602">
    <property type="component" value="Unassembled WGS sequence"/>
</dbReference>
<keyword evidence="1" id="KW-0812">Transmembrane</keyword>
<accession>A0A379KN47</accession>
<protein>
    <submittedName>
        <fullName evidence="3">Uncharacterized protein</fullName>
    </submittedName>
</protein>
<proteinExistence type="predicted"/>
<keyword evidence="1" id="KW-1133">Transmembrane helix</keyword>
<dbReference type="Proteomes" id="UP000542695">
    <property type="component" value="Unassembled WGS sequence"/>
</dbReference>
<dbReference type="AlphaFoldDB" id="A0A379KN47"/>
<evidence type="ECO:0000313" key="4">
    <source>
        <dbReference type="Proteomes" id="UP000254602"/>
    </source>
</evidence>
<evidence type="ECO:0000256" key="1">
    <source>
        <dbReference type="SAM" id="Phobius"/>
    </source>
</evidence>
<evidence type="ECO:0000313" key="3">
    <source>
        <dbReference type="EMBL" id="SUD69443.1"/>
    </source>
</evidence>
<organism evidence="3 4">
    <name type="scientific">Pseudomonas putida</name>
    <name type="common">Arthrobacter siderocapsulatus</name>
    <dbReference type="NCBI Taxonomy" id="303"/>
    <lineage>
        <taxon>Bacteria</taxon>
        <taxon>Pseudomonadati</taxon>
        <taxon>Pseudomonadota</taxon>
        <taxon>Gammaproteobacteria</taxon>
        <taxon>Pseudomonadales</taxon>
        <taxon>Pseudomonadaceae</taxon>
        <taxon>Pseudomonas</taxon>
    </lineage>
</organism>
<keyword evidence="1" id="KW-0472">Membrane</keyword>
<evidence type="ECO:0000313" key="5">
    <source>
        <dbReference type="Proteomes" id="UP000542695"/>
    </source>
</evidence>
<reference evidence="3 4" key="1">
    <citation type="submission" date="2018-06" db="EMBL/GenBank/DDBJ databases">
        <authorList>
            <consortium name="Pathogen Informatics"/>
            <person name="Doyle S."/>
        </authorList>
    </citation>
    <scope>NUCLEOTIDE SEQUENCE [LARGE SCALE GENOMIC DNA]</scope>
    <source>
        <strain evidence="3 4">NCTC7914</strain>
    </source>
</reference>
<feature type="transmembrane region" description="Helical" evidence="1">
    <location>
        <begin position="20"/>
        <end position="37"/>
    </location>
</feature>